<feature type="compositionally biased region" description="Basic and acidic residues" evidence="1">
    <location>
        <begin position="175"/>
        <end position="196"/>
    </location>
</feature>
<accession>A0A8C9MY75</accession>
<dbReference type="AlphaFoldDB" id="A0A8C9MY75"/>
<name>A0A8C9MY75_SERCA</name>
<reference evidence="2" key="1">
    <citation type="submission" date="2025-08" db="UniProtKB">
        <authorList>
            <consortium name="Ensembl"/>
        </authorList>
    </citation>
    <scope>IDENTIFICATION</scope>
</reference>
<feature type="compositionally biased region" description="Polar residues" evidence="1">
    <location>
        <begin position="107"/>
        <end position="128"/>
    </location>
</feature>
<organism evidence="2 3">
    <name type="scientific">Serinus canaria</name>
    <name type="common">Island canary</name>
    <name type="synonym">Fringilla canaria</name>
    <dbReference type="NCBI Taxonomy" id="9135"/>
    <lineage>
        <taxon>Eukaryota</taxon>
        <taxon>Metazoa</taxon>
        <taxon>Chordata</taxon>
        <taxon>Craniata</taxon>
        <taxon>Vertebrata</taxon>
        <taxon>Euteleostomi</taxon>
        <taxon>Archelosauria</taxon>
        <taxon>Archosauria</taxon>
        <taxon>Dinosauria</taxon>
        <taxon>Saurischia</taxon>
        <taxon>Theropoda</taxon>
        <taxon>Coelurosauria</taxon>
        <taxon>Aves</taxon>
        <taxon>Neognathae</taxon>
        <taxon>Neoaves</taxon>
        <taxon>Telluraves</taxon>
        <taxon>Australaves</taxon>
        <taxon>Passeriformes</taxon>
        <taxon>Passeroidea</taxon>
        <taxon>Fringillidae</taxon>
        <taxon>Carduelinae</taxon>
        <taxon>Serinus</taxon>
    </lineage>
</organism>
<evidence type="ECO:0000313" key="3">
    <source>
        <dbReference type="Proteomes" id="UP000694409"/>
    </source>
</evidence>
<evidence type="ECO:0000256" key="1">
    <source>
        <dbReference type="SAM" id="MobiDB-lite"/>
    </source>
</evidence>
<proteinExistence type="predicted"/>
<dbReference type="Proteomes" id="UP000694409">
    <property type="component" value="Unassembled WGS sequence"/>
</dbReference>
<keyword evidence="3" id="KW-1185">Reference proteome</keyword>
<dbReference type="Ensembl" id="ENSSCAT00000011541.1">
    <property type="protein sequence ID" value="ENSSCAP00000010209.1"/>
    <property type="gene ID" value="ENSSCAG00000007751.1"/>
</dbReference>
<feature type="region of interest" description="Disordered" evidence="1">
    <location>
        <begin position="175"/>
        <end position="238"/>
    </location>
</feature>
<evidence type="ECO:0000313" key="2">
    <source>
        <dbReference type="Ensembl" id="ENSSCAP00000010209.1"/>
    </source>
</evidence>
<reference evidence="2" key="2">
    <citation type="submission" date="2025-09" db="UniProtKB">
        <authorList>
            <consortium name="Ensembl"/>
        </authorList>
    </citation>
    <scope>IDENTIFICATION</scope>
</reference>
<sequence length="300" mass="33893">SGFTWQDDYTQHVIGQELSTIHKIHSRRPDVFASEGSDTSYISNDPTRYYTRQNPKEPSPALARAPKSQQELPEGARGRTLRQRQPDKLPPEPRAGPKSLMAALHSYITQNLSAQSSEDSPPSRTKGSQVYAERLYSTQVSPFDGTFAKGKAEDFKMRKLFQPRPGFLNENALAEKMHKDLIPEEPTKTETKKSEETDSSSSEETNAGVENVKSETFSRELTTAKNSESDSKDPSQTSYWIKNALIQEENSYEKPQKNTRQGLQLEVKSSQEEEYGYIVTVKDLLKSPKNSIADIREKKK</sequence>
<feature type="compositionally biased region" description="Polar residues" evidence="1">
    <location>
        <begin position="36"/>
        <end position="53"/>
    </location>
</feature>
<feature type="region of interest" description="Disordered" evidence="1">
    <location>
        <begin position="29"/>
        <end position="131"/>
    </location>
</feature>
<protein>
    <submittedName>
        <fullName evidence="2">Uncharacterized protein</fullName>
    </submittedName>
</protein>
<dbReference type="OMA" id="YEMGLMN"/>
<dbReference type="GeneTree" id="ENSGT00940000165471"/>